<protein>
    <recommendedName>
        <fullName evidence="3">ABC transporter substrate-binding protein</fullName>
    </recommendedName>
</protein>
<dbReference type="Pfam" id="PF04392">
    <property type="entry name" value="ABC_sub_bind"/>
    <property type="match status" value="1"/>
</dbReference>
<accession>A0ABW9SSX0</accession>
<comment type="caution">
    <text evidence="1">The sequence shown here is derived from an EMBL/GenBank/DDBJ whole genome shotgun (WGS) entry which is preliminary data.</text>
</comment>
<dbReference type="Gene3D" id="3.40.50.2300">
    <property type="match status" value="1"/>
</dbReference>
<keyword evidence="2" id="KW-1185">Reference proteome</keyword>
<dbReference type="Proteomes" id="UP000735592">
    <property type="component" value="Unassembled WGS sequence"/>
</dbReference>
<dbReference type="EMBL" id="WNKW01000005">
    <property type="protein sequence ID" value="MTW34669.1"/>
    <property type="molecule type" value="Genomic_DNA"/>
</dbReference>
<evidence type="ECO:0008006" key="3">
    <source>
        <dbReference type="Google" id="ProtNLM"/>
    </source>
</evidence>
<sequence>MIFGWQSVHSCCILLSSPQAALTPAAVLRLLPVLLLCLSGRLAHGQTLAVLHPELNGPYRSVVSEILQGVEEQTRSRPRAIALGQIADGSELRASLKNSKAVIALGRQGMKVAATLEAGTPVVIGGVNPGAEGEQLNGISMMPDPALLFSLLRNVLPGVKRVMVVYHPQNSEAQLRLAREAARAQGLDFSALEATDLASAARAYEALLSTADGRRDALWLPQDGTTVEETTLLPMILKESWSRSLPVFSSSVLHVKKGVLFGMYPNNVQLGHDLAQLATALQNGETIRRGLTPLRALSSALNTRTASHLGLHLSTAQQRQFDAIFPEL</sequence>
<organism evidence="1 2">
    <name type="scientific">Pseudoduganella danionis</name>
    <dbReference type="NCBI Taxonomy" id="1890295"/>
    <lineage>
        <taxon>Bacteria</taxon>
        <taxon>Pseudomonadati</taxon>
        <taxon>Pseudomonadota</taxon>
        <taxon>Betaproteobacteria</taxon>
        <taxon>Burkholderiales</taxon>
        <taxon>Oxalobacteraceae</taxon>
        <taxon>Telluria group</taxon>
        <taxon>Pseudoduganella</taxon>
    </lineage>
</organism>
<dbReference type="PANTHER" id="PTHR35271">
    <property type="entry name" value="ABC TRANSPORTER, SUBSTRATE-BINDING LIPOPROTEIN-RELATED"/>
    <property type="match status" value="1"/>
</dbReference>
<reference evidence="1 2" key="1">
    <citation type="submission" date="2019-11" db="EMBL/GenBank/DDBJ databases">
        <title>Type strains purchased from KCTC, JCM and DSMZ.</title>
        <authorList>
            <person name="Lu H."/>
        </authorList>
    </citation>
    <scope>NUCLEOTIDE SEQUENCE [LARGE SCALE GENOMIC DNA]</scope>
    <source>
        <strain evidence="1 2">DSM 103461</strain>
    </source>
</reference>
<name>A0ABW9SSX0_9BURK</name>
<proteinExistence type="predicted"/>
<dbReference type="InterPro" id="IPR007487">
    <property type="entry name" value="ABC_transpt-TYRBP-like"/>
</dbReference>
<evidence type="ECO:0000313" key="1">
    <source>
        <dbReference type="EMBL" id="MTW34669.1"/>
    </source>
</evidence>
<dbReference type="PANTHER" id="PTHR35271:SF1">
    <property type="entry name" value="ABC TRANSPORTER, SUBSTRATE-BINDING LIPOPROTEIN"/>
    <property type="match status" value="1"/>
</dbReference>
<gene>
    <name evidence="1" type="ORF">GM655_17840</name>
</gene>
<evidence type="ECO:0000313" key="2">
    <source>
        <dbReference type="Proteomes" id="UP000735592"/>
    </source>
</evidence>